<dbReference type="AlphaFoldDB" id="A0A814PVJ1"/>
<name>A0A814PVJ1_9BILA</name>
<evidence type="ECO:0000313" key="3">
    <source>
        <dbReference type="Proteomes" id="UP000663845"/>
    </source>
</evidence>
<dbReference type="EMBL" id="CAJNOG010000244">
    <property type="protein sequence ID" value="CAF1111009.1"/>
    <property type="molecule type" value="Genomic_DNA"/>
</dbReference>
<protein>
    <submittedName>
        <fullName evidence="1">Uncharacterized protein</fullName>
    </submittedName>
</protein>
<accession>A0A814PVJ1</accession>
<evidence type="ECO:0000313" key="2">
    <source>
        <dbReference type="EMBL" id="CAF3661081.1"/>
    </source>
</evidence>
<proteinExistence type="predicted"/>
<dbReference type="EMBL" id="CAJOAZ010000489">
    <property type="protein sequence ID" value="CAF3661081.1"/>
    <property type="molecule type" value="Genomic_DNA"/>
</dbReference>
<reference evidence="1" key="1">
    <citation type="submission" date="2021-02" db="EMBL/GenBank/DDBJ databases">
        <authorList>
            <person name="Nowell W R."/>
        </authorList>
    </citation>
    <scope>NUCLEOTIDE SEQUENCE</scope>
</reference>
<evidence type="ECO:0000313" key="1">
    <source>
        <dbReference type="EMBL" id="CAF1111009.1"/>
    </source>
</evidence>
<organism evidence="1 3">
    <name type="scientific">Adineta steineri</name>
    <dbReference type="NCBI Taxonomy" id="433720"/>
    <lineage>
        <taxon>Eukaryota</taxon>
        <taxon>Metazoa</taxon>
        <taxon>Spiralia</taxon>
        <taxon>Gnathifera</taxon>
        <taxon>Rotifera</taxon>
        <taxon>Eurotatoria</taxon>
        <taxon>Bdelloidea</taxon>
        <taxon>Adinetida</taxon>
        <taxon>Adinetidae</taxon>
        <taxon>Adineta</taxon>
    </lineage>
</organism>
<dbReference type="Proteomes" id="UP000663844">
    <property type="component" value="Unassembled WGS sequence"/>
</dbReference>
<gene>
    <name evidence="1" type="ORF">JYZ213_LOCUS21924</name>
    <name evidence="2" type="ORF">OXD698_LOCUS9601</name>
</gene>
<dbReference type="Proteomes" id="UP000663845">
    <property type="component" value="Unassembled WGS sequence"/>
</dbReference>
<comment type="caution">
    <text evidence="1">The sequence shown here is derived from an EMBL/GenBank/DDBJ whole genome shotgun (WGS) entry which is preliminary data.</text>
</comment>
<sequence length="230" mass="25820">MATFESSTNTSKYTLDYRDWHLSDDELIAKMKDIIRALKNHEVDAAFILQNIELGDTNAAIHIFGRDGYHFCKPELIVTWLSLLVLLASSENVTGQLIAKGFTKDCGGCMVYTILMVVACFRDQEITVLAFDFFRHVFADSRGDILKINEIDRIASLLDQQIRGPDDMTQIRSACLNTTYIAHYADKTTDKGRMAVQLRDLIEGLGALCTSQSFPSELKPVSTLITEILK</sequence>